<organism evidence="1">
    <name type="scientific">uncultured Caudovirales phage</name>
    <dbReference type="NCBI Taxonomy" id="2100421"/>
    <lineage>
        <taxon>Viruses</taxon>
        <taxon>Duplodnaviria</taxon>
        <taxon>Heunggongvirae</taxon>
        <taxon>Uroviricota</taxon>
        <taxon>Caudoviricetes</taxon>
        <taxon>Peduoviridae</taxon>
        <taxon>Maltschvirus</taxon>
        <taxon>Maltschvirus maltsch</taxon>
    </lineage>
</organism>
<dbReference type="EMBL" id="LR797141">
    <property type="protein sequence ID" value="CAB4189624.1"/>
    <property type="molecule type" value="Genomic_DNA"/>
</dbReference>
<proteinExistence type="predicted"/>
<evidence type="ECO:0000313" key="1">
    <source>
        <dbReference type="EMBL" id="CAB4189624.1"/>
    </source>
</evidence>
<reference evidence="1" key="1">
    <citation type="submission" date="2020-05" db="EMBL/GenBank/DDBJ databases">
        <authorList>
            <person name="Chiriac C."/>
            <person name="Salcher M."/>
            <person name="Ghai R."/>
            <person name="Kavagutti S V."/>
        </authorList>
    </citation>
    <scope>NUCLEOTIDE SEQUENCE</scope>
</reference>
<sequence>MAYTPQTGIGATLTLGGTAYRVRSMSITPDRELLDRTALSDMYKVFSLGRISFTCSAEIYLSADAANPLANAFQGQTALGTAIAFVYTDASGFNSYSGNCFVNKFVQNTKGDDMEMISVEFTSTDSVA</sequence>
<dbReference type="Pfam" id="PF18906">
    <property type="entry name" value="Phage_tube_2"/>
    <property type="match status" value="1"/>
</dbReference>
<evidence type="ECO:0008006" key="2">
    <source>
        <dbReference type="Google" id="ProtNLM"/>
    </source>
</evidence>
<gene>
    <name evidence="1" type="ORF">UFOVP1205_9</name>
</gene>
<protein>
    <recommendedName>
        <fullName evidence="2">Tail tube protein</fullName>
    </recommendedName>
</protein>
<dbReference type="InterPro" id="IPR044000">
    <property type="entry name" value="Phage_tube_2"/>
</dbReference>
<accession>A0A6J5RDG9</accession>
<name>A0A6J5RDG9_9CAUD</name>